<dbReference type="EMBL" id="UINC01104981">
    <property type="protein sequence ID" value="SVC68555.1"/>
    <property type="molecule type" value="Genomic_DNA"/>
</dbReference>
<feature type="non-terminal residue" evidence="1">
    <location>
        <position position="23"/>
    </location>
</feature>
<protein>
    <submittedName>
        <fullName evidence="1">Uncharacterized protein</fullName>
    </submittedName>
</protein>
<accession>A0A382P7F8</accession>
<evidence type="ECO:0000313" key="1">
    <source>
        <dbReference type="EMBL" id="SVC68555.1"/>
    </source>
</evidence>
<feature type="non-terminal residue" evidence="1">
    <location>
        <position position="1"/>
    </location>
</feature>
<gene>
    <name evidence="1" type="ORF">METZ01_LOCUS321409</name>
</gene>
<dbReference type="AlphaFoldDB" id="A0A382P7F8"/>
<sequence length="23" mass="2832">SIQVQSWKNQEGKWQKKFRVLVD</sequence>
<proteinExistence type="predicted"/>
<organism evidence="1">
    <name type="scientific">marine metagenome</name>
    <dbReference type="NCBI Taxonomy" id="408172"/>
    <lineage>
        <taxon>unclassified sequences</taxon>
        <taxon>metagenomes</taxon>
        <taxon>ecological metagenomes</taxon>
    </lineage>
</organism>
<name>A0A382P7F8_9ZZZZ</name>
<reference evidence="1" key="1">
    <citation type="submission" date="2018-05" db="EMBL/GenBank/DDBJ databases">
        <authorList>
            <person name="Lanie J.A."/>
            <person name="Ng W.-L."/>
            <person name="Kazmierczak K.M."/>
            <person name="Andrzejewski T.M."/>
            <person name="Davidsen T.M."/>
            <person name="Wayne K.J."/>
            <person name="Tettelin H."/>
            <person name="Glass J.I."/>
            <person name="Rusch D."/>
            <person name="Podicherti R."/>
            <person name="Tsui H.-C.T."/>
            <person name="Winkler M.E."/>
        </authorList>
    </citation>
    <scope>NUCLEOTIDE SEQUENCE</scope>
</reference>